<comment type="caution">
    <text evidence="2">The sequence shown here is derived from an EMBL/GenBank/DDBJ whole genome shotgun (WGS) entry which is preliminary data.</text>
</comment>
<evidence type="ECO:0000313" key="3">
    <source>
        <dbReference type="Proteomes" id="UP001298424"/>
    </source>
</evidence>
<proteinExistence type="predicted"/>
<dbReference type="Proteomes" id="UP001298424">
    <property type="component" value="Unassembled WGS sequence"/>
</dbReference>
<dbReference type="Pfam" id="PF03372">
    <property type="entry name" value="Exo_endo_phos"/>
    <property type="match status" value="1"/>
</dbReference>
<sequence length="245" mass="26911">MRILSYNIQAAIAADSYLSYLTRLHRQVLPGAAKERTLSRIAAYISAFDVVCLQEIDLGGLRNGFKSQVRQLLDATPFSHYVAQTNRAVGKLSLHGNLILSKLPLREVCNAPLPSRIPGRGMLAAAIGRGDDEIVVANVHLSLGRLDQYRQLRHIRQALSPYRRVCLLGDFNCPPQARQLSVLTAHGYRHIKGCLPTYPSWRPTQALDHIFLKGSLNGHGLPQLFVASDHLPVAVLVETAAGGDI</sequence>
<evidence type="ECO:0000313" key="2">
    <source>
        <dbReference type="EMBL" id="MCG6504543.1"/>
    </source>
</evidence>
<reference evidence="2 3" key="1">
    <citation type="submission" date="2022-02" db="EMBL/GenBank/DDBJ databases">
        <title>Genome sequence data of Kingella unionensis sp. nov. strain CICC 24913 (CCUG 75125).</title>
        <authorList>
            <person name="Xiao M."/>
        </authorList>
    </citation>
    <scope>NUCLEOTIDE SEQUENCE [LARGE SCALE GENOMIC DNA]</scope>
    <source>
        <strain evidence="2 3">CICC 24913</strain>
    </source>
</reference>
<dbReference type="RefSeq" id="WP_238748045.1">
    <property type="nucleotide sequence ID" value="NZ_JAKOOW010000032.1"/>
</dbReference>
<dbReference type="InterPro" id="IPR051916">
    <property type="entry name" value="GPI-anchor_lipid_remodeler"/>
</dbReference>
<keyword evidence="2" id="KW-0540">Nuclease</keyword>
<dbReference type="InterPro" id="IPR005135">
    <property type="entry name" value="Endo/exonuclease/phosphatase"/>
</dbReference>
<feature type="domain" description="Endonuclease/exonuclease/phosphatase" evidence="1">
    <location>
        <begin position="5"/>
        <end position="230"/>
    </location>
</feature>
<evidence type="ECO:0000259" key="1">
    <source>
        <dbReference type="Pfam" id="PF03372"/>
    </source>
</evidence>
<dbReference type="SUPFAM" id="SSF56219">
    <property type="entry name" value="DNase I-like"/>
    <property type="match status" value="1"/>
</dbReference>
<dbReference type="Gene3D" id="3.60.10.10">
    <property type="entry name" value="Endonuclease/exonuclease/phosphatase"/>
    <property type="match status" value="1"/>
</dbReference>
<organism evidence="2 3">
    <name type="scientific">Kingella pumchi</name>
    <dbReference type="NCBI Taxonomy" id="2779506"/>
    <lineage>
        <taxon>Bacteria</taxon>
        <taxon>Pseudomonadati</taxon>
        <taxon>Pseudomonadota</taxon>
        <taxon>Betaproteobacteria</taxon>
        <taxon>Neisseriales</taxon>
        <taxon>Neisseriaceae</taxon>
        <taxon>Kingella</taxon>
    </lineage>
</organism>
<accession>A0ABS9NQH1</accession>
<dbReference type="InterPro" id="IPR036691">
    <property type="entry name" value="Endo/exonu/phosph_ase_sf"/>
</dbReference>
<gene>
    <name evidence="2" type="ORF">MB824_08545</name>
</gene>
<keyword evidence="2" id="KW-0378">Hydrolase</keyword>
<keyword evidence="3" id="KW-1185">Reference proteome</keyword>
<dbReference type="PANTHER" id="PTHR14859:SF15">
    <property type="entry name" value="ENDONUCLEASE_EXONUCLEASE_PHOSPHATASE DOMAIN-CONTAINING PROTEIN"/>
    <property type="match status" value="1"/>
</dbReference>
<dbReference type="GO" id="GO:0004519">
    <property type="term" value="F:endonuclease activity"/>
    <property type="evidence" value="ECO:0007669"/>
    <property type="project" value="UniProtKB-KW"/>
</dbReference>
<name>A0ABS9NQH1_9NEIS</name>
<protein>
    <submittedName>
        <fullName evidence="2">Endonuclease/exonuclease/phosphatase family protein</fullName>
    </submittedName>
</protein>
<dbReference type="EMBL" id="JAKOOW010000032">
    <property type="protein sequence ID" value="MCG6504543.1"/>
    <property type="molecule type" value="Genomic_DNA"/>
</dbReference>
<dbReference type="PANTHER" id="PTHR14859">
    <property type="entry name" value="CALCOFLUOR WHITE HYPERSENSITIVE PROTEIN PRECURSOR"/>
    <property type="match status" value="1"/>
</dbReference>
<keyword evidence="2" id="KW-0255">Endonuclease</keyword>